<accession>Q91B70</accession>
<dbReference type="EMBL" id="AF337646">
    <property type="protein sequence ID" value="AAL02086.1"/>
    <property type="molecule type" value="Genomic_DNA"/>
</dbReference>
<reference evidence="1" key="1">
    <citation type="journal article" date="2001" name="J. Gen. Virol.">
        <title>Phylogenetic analysis of conserved genes within the ecdysteroid UDP-glucosyltransferase gene region of the slow-killing Adoxophyes orana granulovirus.</title>
        <authorList>
            <person name="Wormleaton S.L."/>
            <person name="Winstanley D."/>
        </authorList>
    </citation>
    <scope>NUCLEOTIDE SEQUENCE</scope>
    <source>
        <strain evidence="1">E1</strain>
    </source>
</reference>
<dbReference type="OrthoDB" id="27550at10239"/>
<dbReference type="GeneID" id="1463348"/>
<organismHost>
    <name type="scientific">Adoxophyes</name>
    <dbReference type="NCBI Taxonomy" id="85584"/>
</organismHost>
<name>Q91B70_GVAO</name>
<organism evidence="1">
    <name type="scientific">Adoxophyes orana granulovirus</name>
    <name type="common">AoGV</name>
    <dbReference type="NCBI Taxonomy" id="170617"/>
    <lineage>
        <taxon>Viruses</taxon>
        <taxon>Viruses incertae sedis</taxon>
        <taxon>Naldaviricetes</taxon>
        <taxon>Lefavirales</taxon>
        <taxon>Baculoviridae</taxon>
        <taxon>Betabaculovirus</taxon>
        <taxon>Betabaculovirus adoranae</taxon>
    </lineage>
</organism>
<dbReference type="EMBL" id="AF547984">
    <property type="protein sequence ID" value="AAP85642.1"/>
    <property type="molecule type" value="Genomic_DNA"/>
</dbReference>
<evidence type="ECO:0000313" key="3">
    <source>
        <dbReference type="EMBL" id="AJA91645.1"/>
    </source>
</evidence>
<evidence type="ECO:0000313" key="1">
    <source>
        <dbReference type="EMBL" id="AAL02086.1"/>
    </source>
</evidence>
<keyword evidence="4" id="KW-1185">Reference proteome</keyword>
<proteinExistence type="predicted"/>
<sequence>MDKNILNWQESSEWNRLQDIRIYIKNNMDIGDCGQQMIDVLIGGMCSMMTKENKTEILTSIKNLLENTKLEYEKHLKEDNYTN</sequence>
<evidence type="ECO:0000313" key="2">
    <source>
        <dbReference type="EMBL" id="AAP85642.1"/>
    </source>
</evidence>
<gene>
    <name evidence="2" type="primary">ORF_5</name>
</gene>
<dbReference type="EMBL" id="KM226332">
    <property type="protein sequence ID" value="AJA91645.1"/>
    <property type="molecule type" value="Genomic_DNA"/>
</dbReference>
<dbReference type="Proteomes" id="UP000202129">
    <property type="component" value="Segment"/>
</dbReference>
<evidence type="ECO:0000313" key="4">
    <source>
        <dbReference type="Proteomes" id="UP000202129"/>
    </source>
</evidence>
<dbReference type="RefSeq" id="NP_872459.1">
    <property type="nucleotide sequence ID" value="NC_005038.1"/>
</dbReference>
<reference evidence="2 4" key="2">
    <citation type="journal article" date="2003" name="Virology">
        <title>The complete sequence of the Adoxophyes orana granulovirus genome.</title>
        <authorList>
            <person name="Wormleaton S."/>
            <person name="Kuzio J."/>
            <person name="Winstanley D."/>
        </authorList>
    </citation>
    <scope>NUCLEOTIDE SEQUENCE [LARGE SCALE GENOMIC DNA]</scope>
</reference>
<dbReference type="KEGG" id="vg:1463348"/>
<reference evidence="3" key="3">
    <citation type="journal article" date="2015" name="J. Gen. Virol.">
        <title>Isolation of an Adoxophyes orana granulovirus (AdorGV) occlusion body morphology mutant: biological activity, genome sequence and relationship to other isolates of AdorGV.</title>
        <authorList>
            <person name="Nakai M."/>
            <person name="Harrison R.L."/>
            <person name="Uchida H."/>
            <person name="Ukuda R."/>
            <person name="Hikihara S."/>
            <person name="Ishii K."/>
            <person name="Kunimi Y."/>
        </authorList>
    </citation>
    <scope>NUCLEOTIDE SEQUENCE</scope>
    <source>
        <strain evidence="3">Miyazaki</strain>
    </source>
</reference>
<protein>
    <submittedName>
        <fullName evidence="3">ADOR5</fullName>
    </submittedName>
    <submittedName>
        <fullName evidence="2">ORF_5</fullName>
    </submittedName>
</protein>